<dbReference type="Proteomes" id="UP000011760">
    <property type="component" value="Chromosome"/>
</dbReference>
<name>M1UTL3_9CORY</name>
<dbReference type="EMBL" id="CP004354">
    <property type="protein sequence ID" value="AGG66527.1"/>
    <property type="molecule type" value="Genomic_DNA"/>
</dbReference>
<sequence length="399" mass="46249">MPALDSIQLGEEVRAITNSFLEAVQQFLEERANSLLASCERMRTASSIEDLEIAVESSCITLEEQAEFFDELFIELQRELFEKENSVIEAAWEAADLELSSECESIELSAENVRDLLEAAIVDCRKFYGYAKSSMPTNEEFETQLRKVVSVHRRHLLDWYRLNASIESLEDRIVAAEIKSWLDYLAETARRLQIKTRTGPKAPTPVYIEFEPEVSVLDPVDSEAKVNLQRPSLEIPKGRKTRAKNVMVEKSQPQSKPEEELCVEKPFSSAYLDFLKDDYYKYRQIWNRYSQDIRNNAERNKLHELLNVMNARRSSLAKWEREQSFLGSNPESLKKEFAWFRETKKSEPPQSETQKKMIAILKDLDKNPGHRVTARFGENLNRKIFLTAGRENPRAKKLI</sequence>
<dbReference type="PATRIC" id="fig|1121353.3.peg.1106"/>
<evidence type="ECO:0000313" key="2">
    <source>
        <dbReference type="EMBL" id="AGG66527.1"/>
    </source>
</evidence>
<dbReference type="RefSeq" id="WP_015650960.1">
    <property type="nucleotide sequence ID" value="NC_020506.1"/>
</dbReference>
<dbReference type="STRING" id="1121353.H924_05405"/>
<feature type="region of interest" description="Disordered" evidence="1">
    <location>
        <begin position="240"/>
        <end position="260"/>
    </location>
</feature>
<protein>
    <submittedName>
        <fullName evidence="2">Uncharacterized protein</fullName>
    </submittedName>
</protein>
<evidence type="ECO:0000256" key="1">
    <source>
        <dbReference type="SAM" id="MobiDB-lite"/>
    </source>
</evidence>
<gene>
    <name evidence="2" type="ORF">H924_05405</name>
</gene>
<dbReference type="KEGG" id="ccn:H924_05405"/>
<proteinExistence type="predicted"/>
<organism evidence="2 3">
    <name type="scientific">Corynebacterium callunae DSM 20147</name>
    <dbReference type="NCBI Taxonomy" id="1121353"/>
    <lineage>
        <taxon>Bacteria</taxon>
        <taxon>Bacillati</taxon>
        <taxon>Actinomycetota</taxon>
        <taxon>Actinomycetes</taxon>
        <taxon>Mycobacteriales</taxon>
        <taxon>Corynebacteriaceae</taxon>
        <taxon>Corynebacterium</taxon>
    </lineage>
</organism>
<dbReference type="HOGENOM" id="CLU_690217_0_0_11"/>
<accession>M1UTL3</accession>
<keyword evidence="3" id="KW-1185">Reference proteome</keyword>
<evidence type="ECO:0000313" key="3">
    <source>
        <dbReference type="Proteomes" id="UP000011760"/>
    </source>
</evidence>
<dbReference type="AlphaFoldDB" id="M1UTL3"/>
<reference evidence="2 3" key="1">
    <citation type="submission" date="2013-02" db="EMBL/GenBank/DDBJ databases">
        <title>The complete genome sequence of Corynebacterium callunae DSM 20147.</title>
        <authorList>
            <person name="Ruckert C."/>
            <person name="Albersmeier A."/>
            <person name="Kalinowski J."/>
        </authorList>
    </citation>
    <scope>NUCLEOTIDE SEQUENCE [LARGE SCALE GENOMIC DNA]</scope>
    <source>
        <strain evidence="2 3">DSM 20147</strain>
    </source>
</reference>